<dbReference type="Proteomes" id="UP000464524">
    <property type="component" value="Chromosome"/>
</dbReference>
<evidence type="ECO:0000313" key="1">
    <source>
        <dbReference type="EMBL" id="QHJ11284.1"/>
    </source>
</evidence>
<proteinExistence type="predicted"/>
<dbReference type="SUPFAM" id="SSF53448">
    <property type="entry name" value="Nucleotide-diphospho-sugar transferases"/>
    <property type="match status" value="1"/>
</dbReference>
<gene>
    <name evidence="1" type="ORF">FX988_01512</name>
</gene>
<evidence type="ECO:0008006" key="3">
    <source>
        <dbReference type="Google" id="ProtNLM"/>
    </source>
</evidence>
<accession>A0A857JKX2</accession>
<name>A0A857JKX2_9ALTE</name>
<dbReference type="KEGG" id="pmes:FX988_01512"/>
<organism evidence="1 2">
    <name type="scientific">Paraglaciecola mesophila</name>
    <dbReference type="NCBI Taxonomy" id="197222"/>
    <lineage>
        <taxon>Bacteria</taxon>
        <taxon>Pseudomonadati</taxon>
        <taxon>Pseudomonadota</taxon>
        <taxon>Gammaproteobacteria</taxon>
        <taxon>Alteromonadales</taxon>
        <taxon>Alteromonadaceae</taxon>
        <taxon>Paraglaciecola</taxon>
    </lineage>
</organism>
<dbReference type="InterPro" id="IPR029044">
    <property type="entry name" value="Nucleotide-diphossugar_trans"/>
</dbReference>
<reference evidence="1 2" key="1">
    <citation type="submission" date="2019-12" db="EMBL/GenBank/DDBJ databases">
        <title>Genome sequencing and assembly of endphytes of Porphyra tenera.</title>
        <authorList>
            <person name="Park J.M."/>
            <person name="Shin R."/>
            <person name="Jo S.H."/>
        </authorList>
    </citation>
    <scope>NUCLEOTIDE SEQUENCE [LARGE SCALE GENOMIC DNA]</scope>
    <source>
        <strain evidence="1 2">GPM4</strain>
    </source>
</reference>
<sequence length="292" mass="33988">MLSKIKIRSNWYISRLLSELYIRRVNFLSRRIIKSSMHHLPKKVVVSLTSYKPRFATLYPTLLSLTQQHTVPNEIILWVSEVDYEFLPNQILKLQGVINEQGTTFKVSKTNDTGPYKKIIPTIENYSDHFIVTADDDVYYPRWWLFNLLSEYDGNNNEVICYLAHEITFKTEGNEINPYDNWVSCKKSNVDKLLGFPVGAGGVLYPPNCLDKQVVLSDLFLKESPMTDDIWLFWMARLNGSTTKKTRKNLKIICWPSSQKVALINDNVKNNKNDENIKKMIKKFGWPVEKDV</sequence>
<keyword evidence="2" id="KW-1185">Reference proteome</keyword>
<dbReference type="AlphaFoldDB" id="A0A857JKX2"/>
<dbReference type="EMBL" id="CP047656">
    <property type="protein sequence ID" value="QHJ11284.1"/>
    <property type="molecule type" value="Genomic_DNA"/>
</dbReference>
<protein>
    <recommendedName>
        <fullName evidence="3">Glycosyltransferase 2-like domain-containing protein</fullName>
    </recommendedName>
</protein>
<evidence type="ECO:0000313" key="2">
    <source>
        <dbReference type="Proteomes" id="UP000464524"/>
    </source>
</evidence>